<keyword evidence="1" id="KW-0472">Membrane</keyword>
<keyword evidence="1" id="KW-1133">Transmembrane helix</keyword>
<accession>A0A2T0X3S6</accession>
<protein>
    <submittedName>
        <fullName evidence="2">Uncharacterized protein</fullName>
    </submittedName>
</protein>
<keyword evidence="3" id="KW-1185">Reference proteome</keyword>
<organism evidence="2 3">
    <name type="scientific">Hasllibacter halocynthiae</name>
    <dbReference type="NCBI Taxonomy" id="595589"/>
    <lineage>
        <taxon>Bacteria</taxon>
        <taxon>Pseudomonadati</taxon>
        <taxon>Pseudomonadota</taxon>
        <taxon>Alphaproteobacteria</taxon>
        <taxon>Rhodobacterales</taxon>
        <taxon>Roseobacteraceae</taxon>
        <taxon>Hasllibacter</taxon>
    </lineage>
</organism>
<evidence type="ECO:0000313" key="3">
    <source>
        <dbReference type="Proteomes" id="UP000238801"/>
    </source>
</evidence>
<name>A0A2T0X3S6_9RHOB</name>
<dbReference type="RefSeq" id="WP_106161150.1">
    <property type="nucleotide sequence ID" value="NZ_PVTT01000002.1"/>
</dbReference>
<evidence type="ECO:0000313" key="2">
    <source>
        <dbReference type="EMBL" id="PRY93567.1"/>
    </source>
</evidence>
<sequence length="71" mass="7205">MVRGWISSLLSTAGLLLVGGLILVLAAGLGGVRETVPQPGGTAVIVTQWGHVLLIAALAVACFVGAWAVRR</sequence>
<reference evidence="2 3" key="1">
    <citation type="submission" date="2018-03" db="EMBL/GenBank/DDBJ databases">
        <title>Genomic Encyclopedia of Archaeal and Bacterial Type Strains, Phase II (KMG-II): from individual species to whole genera.</title>
        <authorList>
            <person name="Goeker M."/>
        </authorList>
    </citation>
    <scope>NUCLEOTIDE SEQUENCE [LARGE SCALE GENOMIC DNA]</scope>
    <source>
        <strain evidence="2 3">DSM 29318</strain>
    </source>
</reference>
<feature type="transmembrane region" description="Helical" evidence="1">
    <location>
        <begin position="50"/>
        <end position="69"/>
    </location>
</feature>
<gene>
    <name evidence="2" type="ORF">BCF33_2440</name>
</gene>
<comment type="caution">
    <text evidence="2">The sequence shown here is derived from an EMBL/GenBank/DDBJ whole genome shotgun (WGS) entry which is preliminary data.</text>
</comment>
<dbReference type="EMBL" id="PVTT01000002">
    <property type="protein sequence ID" value="PRY93567.1"/>
    <property type="molecule type" value="Genomic_DNA"/>
</dbReference>
<dbReference type="Proteomes" id="UP000238801">
    <property type="component" value="Unassembled WGS sequence"/>
</dbReference>
<keyword evidence="1" id="KW-0812">Transmembrane</keyword>
<dbReference type="AlphaFoldDB" id="A0A2T0X3S6"/>
<evidence type="ECO:0000256" key="1">
    <source>
        <dbReference type="SAM" id="Phobius"/>
    </source>
</evidence>
<proteinExistence type="predicted"/>